<comment type="caution">
    <text evidence="9">The sequence shown here is derived from an EMBL/GenBank/DDBJ whole genome shotgun (WGS) entry which is preliminary data.</text>
</comment>
<dbReference type="InterPro" id="IPR011343">
    <property type="entry name" value="DeoC"/>
</dbReference>
<dbReference type="CDD" id="cd00959">
    <property type="entry name" value="DeoC"/>
    <property type="match status" value="3"/>
</dbReference>
<dbReference type="EC" id="4.1.2.4" evidence="2"/>
<dbReference type="NCBIfam" id="TIGR00126">
    <property type="entry name" value="deoC"/>
    <property type="match status" value="3"/>
</dbReference>
<sequence>MPSYAVPFFKGSGPQPPTFTCPNAYASAAVPPKKNKLIDHTLLKPEASESQIRKLCEEAKQYDFASVCINPYWVRLGHELLKDTDVRVCTVVGFPLGASAVASKGLEAVEAVKDGAREVDMVINVGEIKSKNYQAVEDDVYCVVNSVRAHLANTGSGSKTGGVVVKVILECCLLTDEEVVQACRACVAAGADFVKTSTGFNKFGATEHHVKLMRDTVGGKVGVKAAGGVRTAEDMDKMVHAGATRIGTSNGVALMTGGFIVINQLHYRMSFPVPFFKGMTPVPQAFTCPNAYASDKAPEKRNKFIDHTQLAADATEEKIRKLCAEAKENDFASVCIEPCWVPLGYELLKDTDVRVCTVIGFPLGATSTTAKSLEAVQAVKDGAKEVDMVINIGFIKSGLWDKVEDDVYSVVHSVRAHLANQKANPETDGVVVKVILECCLLTDEEVVKACKVCVDAGADFVKTSTGFSKYGATVHHVKLMRETVGSKCGVKAAGGIHTKQEMDDLVAAGATRIGASKGLALIYSGVVRSSTHGSTVCQRTAVQFVVEGKQFVVEGKQFVVEGKQFVVEGKQFVVEGKQFVVEAKQFVVEAKQFVVEAKQFVVEAKQFVVEAKQFVVEAKQFVVEAKQFVVEAKQFVVEAKQFVVEAKQFVVEAKQFVVEAKQFVVEDKQFVVEDKQFVVEGKQFVVEAKQFVVEDKQFVVEAKQFVVEAKQFVVEAKQFVVEAKQFVVEAKQFVVEAKQFVVEAKQFVVEAKQFVVEDKQFVVEDKQFLGRAEEFLGKAEEFLGGQTVCRGGQTVCRGGQTVCRGGQTVFIVEAKQFVVEAKQFLSWRPNSLSWRPNSLSWRPNSLSWRPNSFSGEQKSFSGKQKSFSGKQKSFSWRENSFSGKQKGVSRKQKSFSGEQRSFLGKRQSFSREQRSFTGERKIFSGKQKSFLRGTHKYNIHWAPSLVENGRYDPQDLSDAPRPDLAQLGAFTCPNAYASDKAPEKRNKFIDHTQLAADATEEKIRKLCAEAKENDFASVCIEPCWVPLGYELLKDTDVRVCTVIGFPLGATSTTAKSLEAVQAVKDGAKEVDMVINIGFIKSGLWDKVEDDVYSVVHSVRAHLANQKANPETDGVVVKVILECCLLTDEEVVKACKVCVDAGADFVKTSTGFSKYGATVHHVKLMRETVGSKCGVKAAGGIHTKQEMDDLVAAGATRIGASKGLALM</sequence>
<evidence type="ECO:0000256" key="1">
    <source>
        <dbReference type="ARBA" id="ARBA00010936"/>
    </source>
</evidence>
<dbReference type="GO" id="GO:0009264">
    <property type="term" value="P:deoxyribonucleotide catabolic process"/>
    <property type="evidence" value="ECO:0007669"/>
    <property type="project" value="InterPro"/>
</dbReference>
<dbReference type="OrthoDB" id="70823at2759"/>
<name>A0A7J6NY59_PEROL</name>
<dbReference type="HAMAP" id="MF_00114">
    <property type="entry name" value="DeoC_type1"/>
    <property type="match status" value="3"/>
</dbReference>
<dbReference type="AlphaFoldDB" id="A0A7J6NY59"/>
<protein>
    <recommendedName>
        <fullName evidence="2">deoxyribose-phosphate aldolase</fullName>
        <ecNumber evidence="2">4.1.2.4</ecNumber>
    </recommendedName>
    <alternativeName>
        <fullName evidence="6">2-deoxy-D-ribose 5-phosphate aldolase</fullName>
    </alternativeName>
</protein>
<dbReference type="InterPro" id="IPR013785">
    <property type="entry name" value="Aldolase_TIM"/>
</dbReference>
<keyword evidence="5" id="KW-0704">Schiff base</keyword>
<dbReference type="Pfam" id="PF01791">
    <property type="entry name" value="DeoC"/>
    <property type="match status" value="3"/>
</dbReference>
<dbReference type="PANTHER" id="PTHR10889:SF1">
    <property type="entry name" value="DEOXYRIBOSE-PHOSPHATE ALDOLASE"/>
    <property type="match status" value="1"/>
</dbReference>
<gene>
    <name evidence="9" type="ORF">FOZ60_002450</name>
</gene>
<dbReference type="GO" id="GO:0016052">
    <property type="term" value="P:carbohydrate catabolic process"/>
    <property type="evidence" value="ECO:0007669"/>
    <property type="project" value="TreeGrafter"/>
</dbReference>
<dbReference type="Proteomes" id="UP000541610">
    <property type="component" value="Unassembled WGS sequence"/>
</dbReference>
<dbReference type="FunFam" id="3.20.20.70:FF:000044">
    <property type="entry name" value="Deoxyribose-phosphate aldolase"/>
    <property type="match status" value="3"/>
</dbReference>
<evidence type="ECO:0000256" key="2">
    <source>
        <dbReference type="ARBA" id="ARBA00012515"/>
    </source>
</evidence>
<evidence type="ECO:0000313" key="10">
    <source>
        <dbReference type="Proteomes" id="UP000541610"/>
    </source>
</evidence>
<keyword evidence="3" id="KW-0963">Cytoplasm</keyword>
<dbReference type="Gene3D" id="3.20.20.70">
    <property type="entry name" value="Aldolase class I"/>
    <property type="match status" value="3"/>
</dbReference>
<keyword evidence="4" id="KW-0456">Lyase</keyword>
<comment type="catalytic activity">
    <reaction evidence="7">
        <text>2-deoxy-D-ribose 5-phosphate = D-glyceraldehyde 3-phosphate + acetaldehyde</text>
        <dbReference type="Rhea" id="RHEA:12821"/>
        <dbReference type="ChEBI" id="CHEBI:15343"/>
        <dbReference type="ChEBI" id="CHEBI:59776"/>
        <dbReference type="ChEBI" id="CHEBI:62877"/>
        <dbReference type="EC" id="4.1.2.4"/>
    </reaction>
</comment>
<evidence type="ECO:0000256" key="4">
    <source>
        <dbReference type="ARBA" id="ARBA00023239"/>
    </source>
</evidence>
<accession>A0A7J6NY59</accession>
<dbReference type="EMBL" id="JABANP010000142">
    <property type="protein sequence ID" value="KAF4688785.1"/>
    <property type="molecule type" value="Genomic_DNA"/>
</dbReference>
<dbReference type="UniPathway" id="UPA00002">
    <property type="reaction ID" value="UER00468"/>
</dbReference>
<dbReference type="InterPro" id="IPR002915">
    <property type="entry name" value="DeoC/FbaB/LacD_aldolase"/>
</dbReference>
<evidence type="ECO:0000256" key="5">
    <source>
        <dbReference type="ARBA" id="ARBA00023270"/>
    </source>
</evidence>
<feature type="region of interest" description="Disordered" evidence="8">
    <location>
        <begin position="854"/>
        <end position="914"/>
    </location>
</feature>
<proteinExistence type="inferred from homology"/>
<evidence type="ECO:0000256" key="8">
    <source>
        <dbReference type="SAM" id="MobiDB-lite"/>
    </source>
</evidence>
<comment type="similarity">
    <text evidence="1">Belongs to the DeoC/FbaB aldolase family. DeoC type 1 subfamily.</text>
</comment>
<evidence type="ECO:0000256" key="7">
    <source>
        <dbReference type="ARBA" id="ARBA00048791"/>
    </source>
</evidence>
<dbReference type="InterPro" id="IPR028581">
    <property type="entry name" value="DeoC_typeI"/>
</dbReference>
<dbReference type="SUPFAM" id="SSF51569">
    <property type="entry name" value="Aldolase"/>
    <property type="match status" value="3"/>
</dbReference>
<dbReference type="GO" id="GO:0005737">
    <property type="term" value="C:cytoplasm"/>
    <property type="evidence" value="ECO:0007669"/>
    <property type="project" value="InterPro"/>
</dbReference>
<dbReference type="GO" id="GO:0004139">
    <property type="term" value="F:deoxyribose-phosphate aldolase activity"/>
    <property type="evidence" value="ECO:0007669"/>
    <property type="project" value="UniProtKB-EC"/>
</dbReference>
<evidence type="ECO:0000313" key="9">
    <source>
        <dbReference type="EMBL" id="KAF4688785.1"/>
    </source>
</evidence>
<evidence type="ECO:0000256" key="6">
    <source>
        <dbReference type="ARBA" id="ARBA00032755"/>
    </source>
</evidence>
<reference evidence="9 10" key="1">
    <citation type="submission" date="2020-04" db="EMBL/GenBank/DDBJ databases">
        <title>Perkinsus olseni comparative genomics.</title>
        <authorList>
            <person name="Bogema D.R."/>
        </authorList>
    </citation>
    <scope>NUCLEOTIDE SEQUENCE [LARGE SCALE GENOMIC DNA]</scope>
    <source>
        <strain evidence="9">00978-12</strain>
    </source>
</reference>
<organism evidence="9 10">
    <name type="scientific">Perkinsus olseni</name>
    <name type="common">Perkinsus atlanticus</name>
    <dbReference type="NCBI Taxonomy" id="32597"/>
    <lineage>
        <taxon>Eukaryota</taxon>
        <taxon>Sar</taxon>
        <taxon>Alveolata</taxon>
        <taxon>Perkinsozoa</taxon>
        <taxon>Perkinsea</taxon>
        <taxon>Perkinsida</taxon>
        <taxon>Perkinsidae</taxon>
        <taxon>Perkinsus</taxon>
    </lineage>
</organism>
<dbReference type="GO" id="GO:0046386">
    <property type="term" value="P:deoxyribose phosphate catabolic process"/>
    <property type="evidence" value="ECO:0007669"/>
    <property type="project" value="UniProtKB-UniPathway"/>
</dbReference>
<dbReference type="PANTHER" id="PTHR10889">
    <property type="entry name" value="DEOXYRIBOSE-PHOSPHATE ALDOLASE"/>
    <property type="match status" value="1"/>
</dbReference>
<dbReference type="SMART" id="SM01133">
    <property type="entry name" value="DeoC"/>
    <property type="match status" value="3"/>
</dbReference>
<evidence type="ECO:0000256" key="3">
    <source>
        <dbReference type="ARBA" id="ARBA00022490"/>
    </source>
</evidence>
<feature type="compositionally biased region" description="Low complexity" evidence="8">
    <location>
        <begin position="854"/>
        <end position="874"/>
    </location>
</feature>